<dbReference type="Proteomes" id="UP000541425">
    <property type="component" value="Unassembled WGS sequence"/>
</dbReference>
<proteinExistence type="predicted"/>
<dbReference type="AlphaFoldDB" id="A0A7W5UKQ4"/>
<gene>
    <name evidence="1" type="ORF">FHS60_001764</name>
</gene>
<evidence type="ECO:0000313" key="1">
    <source>
        <dbReference type="EMBL" id="MBB3703282.1"/>
    </source>
</evidence>
<comment type="caution">
    <text evidence="1">The sequence shown here is derived from an EMBL/GenBank/DDBJ whole genome shotgun (WGS) entry which is preliminary data.</text>
</comment>
<organism evidence="1 2">
    <name type="scientific">Alloprevotella rava</name>
    <dbReference type="NCBI Taxonomy" id="671218"/>
    <lineage>
        <taxon>Bacteria</taxon>
        <taxon>Pseudomonadati</taxon>
        <taxon>Bacteroidota</taxon>
        <taxon>Bacteroidia</taxon>
        <taxon>Bacteroidales</taxon>
        <taxon>Prevotellaceae</taxon>
        <taxon>Alloprevotella</taxon>
    </lineage>
</organism>
<protein>
    <recommendedName>
        <fullName evidence="3">Lipoprotein</fullName>
    </recommendedName>
</protein>
<dbReference type="EMBL" id="JACICA010000010">
    <property type="protein sequence ID" value="MBB3703282.1"/>
    <property type="molecule type" value="Genomic_DNA"/>
</dbReference>
<dbReference type="PROSITE" id="PS51257">
    <property type="entry name" value="PROKAR_LIPOPROTEIN"/>
    <property type="match status" value="1"/>
</dbReference>
<sequence>MKKIVFALIAIATLTACGSSKNMEKLMGADRDEHDCIASAGYTWSDALHQCIRIWEVGERFEAGQKHIFLVFDGDSAYAEIFTDTNKILCKRDKTQHNLWLSRKGTENVRINNGVTSVFVKNYTYTKSTQK</sequence>
<dbReference type="RefSeq" id="WP_183697516.1">
    <property type="nucleotide sequence ID" value="NZ_JACICA010000010.1"/>
</dbReference>
<name>A0A7W5UKQ4_9BACT</name>
<accession>A0A7W5UKQ4</accession>
<evidence type="ECO:0008006" key="3">
    <source>
        <dbReference type="Google" id="ProtNLM"/>
    </source>
</evidence>
<evidence type="ECO:0000313" key="2">
    <source>
        <dbReference type="Proteomes" id="UP000541425"/>
    </source>
</evidence>
<reference evidence="1 2" key="1">
    <citation type="submission" date="2020-08" db="EMBL/GenBank/DDBJ databases">
        <title>Genomic Encyclopedia of Type Strains, Phase IV (KMG-IV): sequencing the most valuable type-strain genomes for metagenomic binning, comparative biology and taxonomic classification.</title>
        <authorList>
            <person name="Goeker M."/>
        </authorList>
    </citation>
    <scope>NUCLEOTIDE SEQUENCE [LARGE SCALE GENOMIC DNA]</scope>
    <source>
        <strain evidence="1 2">DSM 22548</strain>
    </source>
</reference>